<sequence>MLADSKDNIHNRKGSDLVGFRALTVSQLGVQCHLA</sequence>
<dbReference type="EMBL" id="BK015006">
    <property type="protein sequence ID" value="DAD86751.1"/>
    <property type="molecule type" value="Genomic_DNA"/>
</dbReference>
<reference evidence="1" key="1">
    <citation type="journal article" date="2021" name="Proc. Natl. Acad. Sci. U.S.A.">
        <title>A Catalog of Tens of Thousands of Viruses from Human Metagenomes Reveals Hidden Associations with Chronic Diseases.</title>
        <authorList>
            <person name="Tisza M.J."/>
            <person name="Buck C.B."/>
        </authorList>
    </citation>
    <scope>NUCLEOTIDE SEQUENCE</scope>
    <source>
        <strain evidence="1">Ct3wi9</strain>
    </source>
</reference>
<proteinExistence type="predicted"/>
<organism evidence="1">
    <name type="scientific">Myoviridae sp. ct3wi9</name>
    <dbReference type="NCBI Taxonomy" id="2826610"/>
    <lineage>
        <taxon>Viruses</taxon>
        <taxon>Duplodnaviria</taxon>
        <taxon>Heunggongvirae</taxon>
        <taxon>Uroviricota</taxon>
        <taxon>Caudoviricetes</taxon>
    </lineage>
</organism>
<name>A0A8S5MXC0_9CAUD</name>
<accession>A0A8S5MXC0</accession>
<protein>
    <submittedName>
        <fullName evidence="1">Uncharacterized protein</fullName>
    </submittedName>
</protein>
<evidence type="ECO:0000313" key="1">
    <source>
        <dbReference type="EMBL" id="DAD86751.1"/>
    </source>
</evidence>